<dbReference type="Gene3D" id="1.20.144.10">
    <property type="entry name" value="Phosphatidic acid phosphatase type 2/haloperoxidase"/>
    <property type="match status" value="1"/>
</dbReference>
<organism evidence="3 4">
    <name type="scientific">Legionella impletisoli</name>
    <dbReference type="NCBI Taxonomy" id="343510"/>
    <lineage>
        <taxon>Bacteria</taxon>
        <taxon>Pseudomonadati</taxon>
        <taxon>Pseudomonadota</taxon>
        <taxon>Gammaproteobacteria</taxon>
        <taxon>Legionellales</taxon>
        <taxon>Legionellaceae</taxon>
        <taxon>Legionella</taxon>
    </lineage>
</organism>
<dbReference type="Pfam" id="PF01569">
    <property type="entry name" value="PAP2"/>
    <property type="match status" value="1"/>
</dbReference>
<gene>
    <name evidence="3" type="ORF">GCM10007966_07770</name>
</gene>
<sequence length="220" mass="25628">MADFAADVFLGFSHYLPVLLITIAGSMFYRKHGLRLGFQTFCLIAFGIVLNVALKGTFKVPLSPKLSTVHYAFPSGHMQLSTLFYLWWLIYLPFWWYRIALLVIIPGIGAAMIHYEFHTLVDVMGGFVTGLLVVSGYYYMLKQDVKCLPWVLIVIITILQIYNVFVYKLIPSHAWTMYYYFSVLVLLERVVSLNGRFFTLWQPVQPIKKHQPFREMRYES</sequence>
<evidence type="ECO:0000313" key="3">
    <source>
        <dbReference type="EMBL" id="GGI81695.1"/>
    </source>
</evidence>
<comment type="caution">
    <text evidence="3">The sequence shown here is derived from an EMBL/GenBank/DDBJ whole genome shotgun (WGS) entry which is preliminary data.</text>
</comment>
<dbReference type="InterPro" id="IPR000326">
    <property type="entry name" value="PAP2/HPO"/>
</dbReference>
<dbReference type="OrthoDB" id="5652648at2"/>
<dbReference type="SUPFAM" id="SSF48317">
    <property type="entry name" value="Acid phosphatase/Vanadium-dependent haloperoxidase"/>
    <property type="match status" value="1"/>
</dbReference>
<dbReference type="InterPro" id="IPR036938">
    <property type="entry name" value="PAP2/HPO_sf"/>
</dbReference>
<keyword evidence="1" id="KW-0472">Membrane</keyword>
<accession>A0A917JQV6</accession>
<feature type="transmembrane region" description="Helical" evidence="1">
    <location>
        <begin position="99"/>
        <end position="117"/>
    </location>
</feature>
<dbReference type="EMBL" id="BMOB01000002">
    <property type="protein sequence ID" value="GGI81695.1"/>
    <property type="molecule type" value="Genomic_DNA"/>
</dbReference>
<keyword evidence="4" id="KW-1185">Reference proteome</keyword>
<reference evidence="3" key="1">
    <citation type="journal article" date="2014" name="Int. J. Syst. Evol. Microbiol.">
        <title>Complete genome sequence of Corynebacterium casei LMG S-19264T (=DSM 44701T), isolated from a smear-ripened cheese.</title>
        <authorList>
            <consortium name="US DOE Joint Genome Institute (JGI-PGF)"/>
            <person name="Walter F."/>
            <person name="Albersmeier A."/>
            <person name="Kalinowski J."/>
            <person name="Ruckert C."/>
        </authorList>
    </citation>
    <scope>NUCLEOTIDE SEQUENCE</scope>
    <source>
        <strain evidence="3">JCM 13919</strain>
    </source>
</reference>
<protein>
    <recommendedName>
        <fullName evidence="2">Phosphatidic acid phosphatase type 2/haloperoxidase domain-containing protein</fullName>
    </recommendedName>
</protein>
<reference evidence="3" key="2">
    <citation type="submission" date="2020-09" db="EMBL/GenBank/DDBJ databases">
        <authorList>
            <person name="Sun Q."/>
            <person name="Ohkuma M."/>
        </authorList>
    </citation>
    <scope>NUCLEOTIDE SEQUENCE</scope>
    <source>
        <strain evidence="3">JCM 13919</strain>
    </source>
</reference>
<feature type="domain" description="Phosphatidic acid phosphatase type 2/haloperoxidase" evidence="2">
    <location>
        <begin position="66"/>
        <end position="142"/>
    </location>
</feature>
<evidence type="ECO:0000313" key="4">
    <source>
        <dbReference type="Proteomes" id="UP000630149"/>
    </source>
</evidence>
<dbReference type="RefSeq" id="WP_131775714.1">
    <property type="nucleotide sequence ID" value="NZ_BMOB01000002.1"/>
</dbReference>
<proteinExistence type="predicted"/>
<name>A0A917JQV6_9GAMM</name>
<feature type="transmembrane region" description="Helical" evidence="1">
    <location>
        <begin position="147"/>
        <end position="165"/>
    </location>
</feature>
<feature type="transmembrane region" description="Helical" evidence="1">
    <location>
        <begin position="123"/>
        <end position="140"/>
    </location>
</feature>
<keyword evidence="1" id="KW-1133">Transmembrane helix</keyword>
<dbReference type="Proteomes" id="UP000630149">
    <property type="component" value="Unassembled WGS sequence"/>
</dbReference>
<feature type="transmembrane region" description="Helical" evidence="1">
    <location>
        <begin position="36"/>
        <end position="54"/>
    </location>
</feature>
<keyword evidence="1" id="KW-0812">Transmembrane</keyword>
<dbReference type="AlphaFoldDB" id="A0A917JQV6"/>
<feature type="transmembrane region" description="Helical" evidence="1">
    <location>
        <begin position="74"/>
        <end position="92"/>
    </location>
</feature>
<evidence type="ECO:0000259" key="2">
    <source>
        <dbReference type="Pfam" id="PF01569"/>
    </source>
</evidence>
<feature type="transmembrane region" description="Helical" evidence="1">
    <location>
        <begin position="12"/>
        <end position="29"/>
    </location>
</feature>
<evidence type="ECO:0000256" key="1">
    <source>
        <dbReference type="SAM" id="Phobius"/>
    </source>
</evidence>
<feature type="transmembrane region" description="Helical" evidence="1">
    <location>
        <begin position="177"/>
        <end position="199"/>
    </location>
</feature>